<organism evidence="2 3">
    <name type="scientific">Scytonema hofmannii PCC 7110</name>
    <dbReference type="NCBI Taxonomy" id="128403"/>
    <lineage>
        <taxon>Bacteria</taxon>
        <taxon>Bacillati</taxon>
        <taxon>Cyanobacteriota</taxon>
        <taxon>Cyanophyceae</taxon>
        <taxon>Nostocales</taxon>
        <taxon>Scytonemataceae</taxon>
        <taxon>Scytonema</taxon>
    </lineage>
</organism>
<dbReference type="AlphaFoldDB" id="A0A139XHI3"/>
<dbReference type="InterPro" id="IPR016132">
    <property type="entry name" value="Phyto_chromo_attachment"/>
</dbReference>
<reference evidence="2 3" key="1">
    <citation type="journal article" date="2013" name="Genome Biol. Evol.">
        <title>Genomes of Stigonematalean cyanobacteria (subsection V) and the evolution of oxygenic photosynthesis from prokaryotes to plastids.</title>
        <authorList>
            <person name="Dagan T."/>
            <person name="Roettger M."/>
            <person name="Stucken K."/>
            <person name="Landan G."/>
            <person name="Koch R."/>
            <person name="Major P."/>
            <person name="Gould S.B."/>
            <person name="Goremykin V.V."/>
            <person name="Rippka R."/>
            <person name="Tandeau de Marsac N."/>
            <person name="Gugger M."/>
            <person name="Lockhart P.J."/>
            <person name="Allen J.F."/>
            <person name="Brune I."/>
            <person name="Maus I."/>
            <person name="Puhler A."/>
            <person name="Martin W.F."/>
        </authorList>
    </citation>
    <scope>NUCLEOTIDE SEQUENCE [LARGE SCALE GENOMIC DNA]</scope>
    <source>
        <strain evidence="2 3">PCC 7110</strain>
    </source>
</reference>
<gene>
    <name evidence="2" type="ORF">WA1_02775</name>
</gene>
<accession>A0A139XHI3</accession>
<dbReference type="Gene3D" id="3.30.450.40">
    <property type="match status" value="1"/>
</dbReference>
<evidence type="ECO:0000313" key="2">
    <source>
        <dbReference type="EMBL" id="KYC44082.1"/>
    </source>
</evidence>
<dbReference type="PROSITE" id="PS50046">
    <property type="entry name" value="PHYTOCHROME_2"/>
    <property type="match status" value="1"/>
</dbReference>
<feature type="domain" description="Phytochrome chromophore attachment site" evidence="1">
    <location>
        <begin position="41"/>
        <end position="160"/>
    </location>
</feature>
<dbReference type="OrthoDB" id="516850at2"/>
<dbReference type="Proteomes" id="UP000076925">
    <property type="component" value="Unassembled WGS sequence"/>
</dbReference>
<dbReference type="EMBL" id="ANNX02000012">
    <property type="protein sequence ID" value="KYC44082.1"/>
    <property type="molecule type" value="Genomic_DNA"/>
</dbReference>
<dbReference type="SMART" id="SM00065">
    <property type="entry name" value="GAF"/>
    <property type="match status" value="1"/>
</dbReference>
<proteinExistence type="predicted"/>
<name>A0A139XHI3_9CYAN</name>
<comment type="caution">
    <text evidence="2">The sequence shown here is derived from an EMBL/GenBank/DDBJ whole genome shotgun (WGS) entry which is preliminary data.</text>
</comment>
<dbReference type="Pfam" id="PF01590">
    <property type="entry name" value="GAF"/>
    <property type="match status" value="1"/>
</dbReference>
<dbReference type="STRING" id="128403.WA1_02775"/>
<keyword evidence="3" id="KW-1185">Reference proteome</keyword>
<evidence type="ECO:0000259" key="1">
    <source>
        <dbReference type="PROSITE" id="PS50046"/>
    </source>
</evidence>
<dbReference type="SUPFAM" id="SSF55781">
    <property type="entry name" value="GAF domain-like"/>
    <property type="match status" value="1"/>
</dbReference>
<dbReference type="InterPro" id="IPR003018">
    <property type="entry name" value="GAF"/>
</dbReference>
<dbReference type="RefSeq" id="WP_026134448.1">
    <property type="nucleotide sequence ID" value="NZ_KQ976354.1"/>
</dbReference>
<protein>
    <recommendedName>
        <fullName evidence="1">Phytochrome chromophore attachment site domain-containing protein</fullName>
    </recommendedName>
</protein>
<evidence type="ECO:0000313" key="3">
    <source>
        <dbReference type="Proteomes" id="UP000076925"/>
    </source>
</evidence>
<dbReference type="InterPro" id="IPR029016">
    <property type="entry name" value="GAF-like_dom_sf"/>
</dbReference>
<sequence length="182" mass="20680">MQSHSNPKPNPNTKVHRDRGLQRVLQRLIRTMERDTLVIQTTNRLRESLQVDRVALYYFYHQWHGQVTFEAISSEEFSILGSTGPDECFNSEYAALYLAGRIRAIPDIESESIATCHRDFLRSLRVRANLVAPVLTSKGLWGLLVAHHCQAPRQWSPSDIVLIQAQAKVLATAPCICNELQT</sequence>